<keyword evidence="2" id="KW-0472">Membrane</keyword>
<dbReference type="PANTHER" id="PTHR42921">
    <property type="entry name" value="ACETOACETYL-COA SYNTHETASE"/>
    <property type="match status" value="1"/>
</dbReference>
<feature type="domain" description="Acetyl-coenzyme A synthetase N-terminal" evidence="4">
    <location>
        <begin position="41"/>
        <end position="98"/>
    </location>
</feature>
<dbReference type="EMBL" id="JABXBU010002228">
    <property type="protein sequence ID" value="KAF8770343.1"/>
    <property type="molecule type" value="Genomic_DNA"/>
</dbReference>
<dbReference type="InterPro" id="IPR032387">
    <property type="entry name" value="ACAS_N"/>
</dbReference>
<proteinExistence type="inferred from homology"/>
<gene>
    <name evidence="5" type="ORF">HNY73_017888</name>
</gene>
<evidence type="ECO:0000256" key="1">
    <source>
        <dbReference type="ARBA" id="ARBA00006432"/>
    </source>
</evidence>
<dbReference type="InterPro" id="IPR042099">
    <property type="entry name" value="ANL_N_sf"/>
</dbReference>
<feature type="transmembrane region" description="Helical" evidence="2">
    <location>
        <begin position="158"/>
        <end position="179"/>
    </location>
</feature>
<dbReference type="PANTHER" id="PTHR42921:SF1">
    <property type="entry name" value="ACETOACETYL-COA SYNTHETASE"/>
    <property type="match status" value="1"/>
</dbReference>
<sequence length="224" mass="26243">MDRKKFEEIQPLWKPDETYGRVMKKFKKRIAEKYNVPTENYWDLYDWSLDHIPELWAEIWDFSGIIYSKSYDKIVDLSIPLEKLPRWFEGAKLNLAENLLKYKDNRVALIIAGEDKETEKMTFYDVYKEVELYAAAFRKFGLKKGDIVVCQMSNRKEAVLGMIAVTSIGAIWSGALPLIGAEAVLNRFKQVEPRIFLTVDRICNDRKVLKCCQKLKKSSKVYHL</sequence>
<dbReference type="Pfam" id="PF16177">
    <property type="entry name" value="ACAS_N"/>
    <property type="match status" value="1"/>
</dbReference>
<keyword evidence="2" id="KW-0812">Transmembrane</keyword>
<evidence type="ECO:0000256" key="2">
    <source>
        <dbReference type="SAM" id="Phobius"/>
    </source>
</evidence>
<organism evidence="5 6">
    <name type="scientific">Argiope bruennichi</name>
    <name type="common">Wasp spider</name>
    <name type="synonym">Aranea bruennichi</name>
    <dbReference type="NCBI Taxonomy" id="94029"/>
    <lineage>
        <taxon>Eukaryota</taxon>
        <taxon>Metazoa</taxon>
        <taxon>Ecdysozoa</taxon>
        <taxon>Arthropoda</taxon>
        <taxon>Chelicerata</taxon>
        <taxon>Arachnida</taxon>
        <taxon>Araneae</taxon>
        <taxon>Araneomorphae</taxon>
        <taxon>Entelegynae</taxon>
        <taxon>Araneoidea</taxon>
        <taxon>Araneidae</taxon>
        <taxon>Argiope</taxon>
    </lineage>
</organism>
<feature type="domain" description="AMP-dependent synthetase/ligase" evidence="3">
    <location>
        <begin position="101"/>
        <end position="220"/>
    </location>
</feature>
<evidence type="ECO:0000313" key="5">
    <source>
        <dbReference type="EMBL" id="KAF8770343.1"/>
    </source>
</evidence>
<dbReference type="Pfam" id="PF00501">
    <property type="entry name" value="AMP-binding"/>
    <property type="match status" value="1"/>
</dbReference>
<dbReference type="GO" id="GO:0030729">
    <property type="term" value="F:acetoacetate-CoA ligase activity"/>
    <property type="evidence" value="ECO:0007669"/>
    <property type="project" value="TreeGrafter"/>
</dbReference>
<evidence type="ECO:0000259" key="4">
    <source>
        <dbReference type="Pfam" id="PF16177"/>
    </source>
</evidence>
<keyword evidence="6" id="KW-1185">Reference proteome</keyword>
<evidence type="ECO:0000313" key="6">
    <source>
        <dbReference type="Proteomes" id="UP000807504"/>
    </source>
</evidence>
<comment type="caution">
    <text evidence="5">The sequence shown here is derived from an EMBL/GenBank/DDBJ whole genome shotgun (WGS) entry which is preliminary data.</text>
</comment>
<comment type="similarity">
    <text evidence="1">Belongs to the ATP-dependent AMP-binding enzyme family.</text>
</comment>
<evidence type="ECO:0000259" key="3">
    <source>
        <dbReference type="Pfam" id="PF00501"/>
    </source>
</evidence>
<accession>A0A8T0ECI9</accession>
<keyword evidence="2" id="KW-1133">Transmembrane helix</keyword>
<dbReference type="Proteomes" id="UP000807504">
    <property type="component" value="Unassembled WGS sequence"/>
</dbReference>
<name>A0A8T0ECI9_ARGBR</name>
<reference evidence="5" key="2">
    <citation type="submission" date="2020-06" db="EMBL/GenBank/DDBJ databases">
        <authorList>
            <person name="Sheffer M."/>
        </authorList>
    </citation>
    <scope>NUCLEOTIDE SEQUENCE</scope>
</reference>
<reference evidence="5" key="1">
    <citation type="journal article" date="2020" name="bioRxiv">
        <title>Chromosome-level reference genome of the European wasp spider Argiope bruennichi: a resource for studies on range expansion and evolutionary adaptation.</title>
        <authorList>
            <person name="Sheffer M.M."/>
            <person name="Hoppe A."/>
            <person name="Krehenwinkel H."/>
            <person name="Uhl G."/>
            <person name="Kuss A.W."/>
            <person name="Jensen L."/>
            <person name="Jensen C."/>
            <person name="Gillespie R.G."/>
            <person name="Hoff K.J."/>
            <person name="Prost S."/>
        </authorList>
    </citation>
    <scope>NUCLEOTIDE SEQUENCE</scope>
</reference>
<dbReference type="AlphaFoldDB" id="A0A8T0ECI9"/>
<dbReference type="InterPro" id="IPR000873">
    <property type="entry name" value="AMP-dep_synth/lig_dom"/>
</dbReference>
<dbReference type="SUPFAM" id="SSF56801">
    <property type="entry name" value="Acetyl-CoA synthetase-like"/>
    <property type="match status" value="1"/>
</dbReference>
<dbReference type="Gene3D" id="3.40.50.12780">
    <property type="entry name" value="N-terminal domain of ligase-like"/>
    <property type="match status" value="1"/>
</dbReference>
<protein>
    <submittedName>
        <fullName evidence="5">Acetoacetyl-CoA synthetase like protein</fullName>
    </submittedName>
</protein>